<dbReference type="Proteomes" id="UP000181951">
    <property type="component" value="Unassembled WGS sequence"/>
</dbReference>
<dbReference type="EMBL" id="FODD01000038">
    <property type="protein sequence ID" value="SEO72521.1"/>
    <property type="molecule type" value="Genomic_DNA"/>
</dbReference>
<evidence type="ECO:0000259" key="2">
    <source>
        <dbReference type="Pfam" id="PF13529"/>
    </source>
</evidence>
<feature type="domain" description="Peptidase C39-like" evidence="2">
    <location>
        <begin position="226"/>
        <end position="369"/>
    </location>
</feature>
<dbReference type="RefSeq" id="WP_075017943.1">
    <property type="nucleotide sequence ID" value="NZ_FODD01000038.1"/>
</dbReference>
<accession>A0A1H8S1F9</accession>
<evidence type="ECO:0000313" key="3">
    <source>
        <dbReference type="EMBL" id="SEO72521.1"/>
    </source>
</evidence>
<feature type="region of interest" description="Disordered" evidence="1">
    <location>
        <begin position="181"/>
        <end position="225"/>
    </location>
</feature>
<dbReference type="OrthoDB" id="9789941at2"/>
<feature type="compositionally biased region" description="Pro residues" evidence="1">
    <location>
        <begin position="188"/>
        <end position="197"/>
    </location>
</feature>
<dbReference type="Pfam" id="PF13529">
    <property type="entry name" value="Peptidase_C39_2"/>
    <property type="match status" value="1"/>
</dbReference>
<dbReference type="InterPro" id="IPR039564">
    <property type="entry name" value="Peptidase_C39-like"/>
</dbReference>
<name>A0A1H8S1F9_9ACTN</name>
<keyword evidence="4" id="KW-1185">Reference proteome</keyword>
<dbReference type="AlphaFoldDB" id="A0A1H8S1F9"/>
<proteinExistence type="predicted"/>
<evidence type="ECO:0000313" key="4">
    <source>
        <dbReference type="Proteomes" id="UP000181951"/>
    </source>
</evidence>
<organism evidence="3 4">
    <name type="scientific">Actinacidiphila rubida</name>
    <dbReference type="NCBI Taxonomy" id="310780"/>
    <lineage>
        <taxon>Bacteria</taxon>
        <taxon>Bacillati</taxon>
        <taxon>Actinomycetota</taxon>
        <taxon>Actinomycetes</taxon>
        <taxon>Kitasatosporales</taxon>
        <taxon>Streptomycetaceae</taxon>
        <taxon>Actinacidiphila</taxon>
    </lineage>
</organism>
<reference evidence="3 4" key="1">
    <citation type="submission" date="2016-10" db="EMBL/GenBank/DDBJ databases">
        <authorList>
            <person name="de Groot N.N."/>
        </authorList>
    </citation>
    <scope>NUCLEOTIDE SEQUENCE [LARGE SCALE GENOMIC DNA]</scope>
    <source>
        <strain evidence="3 4">CGMCC 4.2026</strain>
    </source>
</reference>
<gene>
    <name evidence="3" type="ORF">SAMN05216267_103863</name>
</gene>
<sequence length="420" mass="44044">MSAAPEAAAGSLWSGTRAVLHRWAGEEDFAAGRFEGTRWRDGALRLAAPVGRAAYHDPFGHGCLDWEFARWTSPWTQLPFAAADLIPSWSADAPDGTRVDVLLQVRDGSGAVWGWYVLARWCAGDTVVHRATVPGQSDGGGRVEADTFLAGPLGVRASRVRVVLARRAGGFVRPSLTRVQAAASPYPRSRPPGPGPRPAGAGPGTAWGTVLDVPGRSQGAHTGHCPQWDGGGEAWAGPACTAMLVEYFGRGPAPADLAWLDPEDPAPQVDFAARQVYDHAYRGCGNWAFNVAYAARFGLEGAVLRLASLVDVEGFVSAGIPVATPLAARSGELSGGGAEFPAGHLYATAGNILVVRGFTVAGDVVVNDPLAASDDTTHRVYPRAAFERVWLTGGAAGAAYVVHPPGHPLPPRPPGEPPRW</sequence>
<evidence type="ECO:0000256" key="1">
    <source>
        <dbReference type="SAM" id="MobiDB-lite"/>
    </source>
</evidence>
<dbReference type="STRING" id="310780.SAMN05216267_103863"/>
<protein>
    <submittedName>
        <fullName evidence="3">Peptidase_C39 like family protein</fullName>
    </submittedName>
</protein>